<evidence type="ECO:0000313" key="2">
    <source>
        <dbReference type="EMBL" id="AMX01881.1"/>
    </source>
</evidence>
<protein>
    <recommendedName>
        <fullName evidence="4">DUF998 domain-containing protein</fullName>
    </recommendedName>
</protein>
<dbReference type="STRING" id="252514.A3224_04120"/>
<evidence type="ECO:0000256" key="1">
    <source>
        <dbReference type="SAM" id="Phobius"/>
    </source>
</evidence>
<keyword evidence="1" id="KW-0812">Transmembrane</keyword>
<dbReference type="AlphaFoldDB" id="A0A143HK53"/>
<feature type="transmembrane region" description="Helical" evidence="1">
    <location>
        <begin position="46"/>
        <end position="66"/>
    </location>
</feature>
<gene>
    <name evidence="2" type="ORF">A3224_04120</name>
</gene>
<reference evidence="3" key="1">
    <citation type="submission" date="2016-03" db="EMBL/GenBank/DDBJ databases">
        <authorList>
            <person name="Lee Y.-S."/>
            <person name="Choi Y.-L."/>
        </authorList>
    </citation>
    <scope>NUCLEOTIDE SEQUENCE [LARGE SCALE GENOMIC DNA]</scope>
    <source>
        <strain evidence="3">DAU221</strain>
    </source>
</reference>
<feature type="transmembrane region" description="Helical" evidence="1">
    <location>
        <begin position="199"/>
        <end position="219"/>
    </location>
</feature>
<dbReference type="Proteomes" id="UP000076077">
    <property type="component" value="Chromosome"/>
</dbReference>
<feature type="transmembrane region" description="Helical" evidence="1">
    <location>
        <begin position="136"/>
        <end position="155"/>
    </location>
</feature>
<keyword evidence="1" id="KW-0472">Membrane</keyword>
<evidence type="ECO:0008006" key="4">
    <source>
        <dbReference type="Google" id="ProtNLM"/>
    </source>
</evidence>
<proteinExistence type="predicted"/>
<keyword evidence="3" id="KW-1185">Reference proteome</keyword>
<keyword evidence="1" id="KW-1133">Transmembrane helix</keyword>
<accession>A0A143HK53</accession>
<dbReference type="EMBL" id="CP014864">
    <property type="protein sequence ID" value="AMX01881.1"/>
    <property type="molecule type" value="Genomic_DNA"/>
</dbReference>
<feature type="transmembrane region" description="Helical" evidence="1">
    <location>
        <begin position="78"/>
        <end position="98"/>
    </location>
</feature>
<feature type="transmembrane region" description="Helical" evidence="1">
    <location>
        <begin position="15"/>
        <end position="34"/>
    </location>
</feature>
<name>A0A143HK53_MICTH</name>
<evidence type="ECO:0000313" key="3">
    <source>
        <dbReference type="Proteomes" id="UP000076077"/>
    </source>
</evidence>
<organism evidence="2 3">
    <name type="scientific">Microbulbifer thermotolerans</name>
    <dbReference type="NCBI Taxonomy" id="252514"/>
    <lineage>
        <taxon>Bacteria</taxon>
        <taxon>Pseudomonadati</taxon>
        <taxon>Pseudomonadota</taxon>
        <taxon>Gammaproteobacteria</taxon>
        <taxon>Cellvibrionales</taxon>
        <taxon>Microbulbiferaceae</taxon>
        <taxon>Microbulbifer</taxon>
    </lineage>
</organism>
<dbReference type="KEGG" id="mthd:A3224_04120"/>
<feature type="transmembrane region" description="Helical" evidence="1">
    <location>
        <begin position="110"/>
        <end position="130"/>
    </location>
</feature>
<sequence length="227" mass="24312">MRLNEKKRGPDLHNFWLAEILLALAAALVANQYWVIDREHSRPPALLIVAALVCLSLAAGVGAYRYGIDPGITQLHRVLSQLSAYVTFPLIGLGLLWGRLGLPKARGKRAPAYGVLVLVVGSALIVAEAGSLPPRLVGSLFSALGLTFWLLVAVWELIFPRSLRRPLALILISGALLVILAGAVVGTDATRVLGVARMNWFHLCLAAGALALLCARPIFICGRSESE</sequence>
<feature type="transmembrane region" description="Helical" evidence="1">
    <location>
        <begin position="167"/>
        <end position="187"/>
    </location>
</feature>